<dbReference type="RefSeq" id="WP_035491741.1">
    <property type="nucleotide sequence ID" value="NZ_CP049088.1"/>
</dbReference>
<dbReference type="Proteomes" id="UP001148834">
    <property type="component" value="Unassembled WGS sequence"/>
</dbReference>
<protein>
    <submittedName>
        <fullName evidence="1">Uncharacterized protein</fullName>
    </submittedName>
</protein>
<comment type="caution">
    <text evidence="1">The sequence shown here is derived from an EMBL/GenBank/DDBJ whole genome shotgun (WGS) entry which is preliminary data.</text>
</comment>
<evidence type="ECO:0000313" key="2">
    <source>
        <dbReference type="Proteomes" id="UP001148834"/>
    </source>
</evidence>
<organism evidence="1 2">
    <name type="scientific">Glaesserella parasuis</name>
    <name type="common">Haemophilus parasuis</name>
    <dbReference type="NCBI Taxonomy" id="738"/>
    <lineage>
        <taxon>Bacteria</taxon>
        <taxon>Pseudomonadati</taxon>
        <taxon>Pseudomonadota</taxon>
        <taxon>Gammaproteobacteria</taxon>
        <taxon>Pasteurellales</taxon>
        <taxon>Pasteurellaceae</taxon>
        <taxon>Glaesserella</taxon>
    </lineage>
</organism>
<reference evidence="1" key="1">
    <citation type="submission" date="2022-09" db="EMBL/GenBank/DDBJ databases">
        <title>Molecular characterization of Glaesserella parasuis strains circulating in commercial swine farms using whole-genome sequencing.</title>
        <authorList>
            <person name="Mugabi R."/>
            <person name="Clavijo M."/>
            <person name="Li G."/>
        </authorList>
    </citation>
    <scope>NUCLEOTIDE SEQUENCE</scope>
    <source>
        <strain evidence="1">0435-53</strain>
    </source>
</reference>
<accession>A0A6G6HML6</accession>
<gene>
    <name evidence="1" type="ORF">N5925_01795</name>
</gene>
<dbReference type="AlphaFoldDB" id="A0A6G6HML6"/>
<evidence type="ECO:0000313" key="1">
    <source>
        <dbReference type="EMBL" id="MDD2167356.1"/>
    </source>
</evidence>
<dbReference type="EMBL" id="JAODIR010000005">
    <property type="protein sequence ID" value="MDD2167356.1"/>
    <property type="molecule type" value="Genomic_DNA"/>
</dbReference>
<sequence>MTTFNKILNPLYSTISGFNMDQSGSMNVTYQIGTAVENEENQVTEFNPIVTEYKYLDTQQAMEVMMQPLKKEDIGKSFQDLMIRRIYDYMKEKGMILV</sequence>
<name>A0A6G6HML6_GLAPU</name>
<proteinExistence type="predicted"/>